<dbReference type="OrthoDB" id="4790574at2"/>
<dbReference type="Pfam" id="PF00528">
    <property type="entry name" value="BPD_transp_1"/>
    <property type="match status" value="1"/>
</dbReference>
<dbReference type="Gene3D" id="1.10.3720.10">
    <property type="entry name" value="MetI-like"/>
    <property type="match status" value="1"/>
</dbReference>
<dbReference type="STRING" id="100225.SAMN05421595_0083"/>
<comment type="subcellular location">
    <subcellularLocation>
        <location evidence="1 7">Cell membrane</location>
        <topology evidence="1 7">Multi-pass membrane protein</topology>
    </subcellularLocation>
</comment>
<dbReference type="InterPro" id="IPR035906">
    <property type="entry name" value="MetI-like_sf"/>
</dbReference>
<evidence type="ECO:0000256" key="4">
    <source>
        <dbReference type="ARBA" id="ARBA00022692"/>
    </source>
</evidence>
<protein>
    <submittedName>
        <fullName evidence="9">Putative ABC transporter permease protein</fullName>
    </submittedName>
</protein>
<dbReference type="eggNOG" id="COG1175">
    <property type="taxonomic scope" value="Bacteria"/>
</dbReference>
<feature type="domain" description="ABC transmembrane type-1" evidence="8">
    <location>
        <begin position="80"/>
        <end position="291"/>
    </location>
</feature>
<keyword evidence="2 7" id="KW-0813">Transport</keyword>
<dbReference type="CDD" id="cd06261">
    <property type="entry name" value="TM_PBP2"/>
    <property type="match status" value="1"/>
</dbReference>
<name>K6WAK4_9MICO</name>
<keyword evidence="10" id="KW-1185">Reference proteome</keyword>
<dbReference type="PANTHER" id="PTHR30193:SF41">
    <property type="entry name" value="DIACETYLCHITOBIOSE UPTAKE SYSTEM PERMEASE PROTEIN NGCF"/>
    <property type="match status" value="1"/>
</dbReference>
<dbReference type="GO" id="GO:0055085">
    <property type="term" value="P:transmembrane transport"/>
    <property type="evidence" value="ECO:0007669"/>
    <property type="project" value="InterPro"/>
</dbReference>
<dbReference type="SUPFAM" id="SSF161098">
    <property type="entry name" value="MetI-like"/>
    <property type="match status" value="1"/>
</dbReference>
<keyword evidence="3" id="KW-1003">Cell membrane</keyword>
<evidence type="ECO:0000256" key="7">
    <source>
        <dbReference type="RuleBase" id="RU363032"/>
    </source>
</evidence>
<evidence type="ECO:0000313" key="9">
    <source>
        <dbReference type="EMBL" id="GAB78872.1"/>
    </source>
</evidence>
<feature type="transmembrane region" description="Helical" evidence="7">
    <location>
        <begin position="117"/>
        <end position="136"/>
    </location>
</feature>
<dbReference type="InterPro" id="IPR051393">
    <property type="entry name" value="ABC_transporter_permease"/>
</dbReference>
<accession>K6WAK4</accession>
<keyword evidence="5 7" id="KW-1133">Transmembrane helix</keyword>
<gene>
    <name evidence="9" type="ORF">AUCHE_17_00840</name>
</gene>
<evidence type="ECO:0000256" key="2">
    <source>
        <dbReference type="ARBA" id="ARBA00022448"/>
    </source>
</evidence>
<evidence type="ECO:0000256" key="1">
    <source>
        <dbReference type="ARBA" id="ARBA00004651"/>
    </source>
</evidence>
<feature type="transmembrane region" description="Helical" evidence="7">
    <location>
        <begin position="272"/>
        <end position="294"/>
    </location>
</feature>
<sequence>MSLPTPSPRTRRKKSPAGDARTAAYFLLPASIGFLAFSLAPTLRGIWFSFTDSTTLAPGRFVGLENYRRLSEDPLFWDGLLVTSHYVAVNIASQTAVALLLALILDRFARQPFWRTLFLLPWLIPGVTVTLLWMWLLDPTLGAVNGVTDALGLGRHGYFNHPDSAITTVALVNTWRYTGYQTLLLLAGMQRIDPSLYEAAAVDGSGTARTFWHLTLPLLKPVLTLVLVISTIGSFQIFDTVAVATQGGPSNATNVVFYYIYTKAFTTFDLGYASAIAVVMLVLLAGLTALQFALTSTDEERKTS</sequence>
<dbReference type="PROSITE" id="PS50928">
    <property type="entry name" value="ABC_TM1"/>
    <property type="match status" value="1"/>
</dbReference>
<evidence type="ECO:0000259" key="8">
    <source>
        <dbReference type="PROSITE" id="PS50928"/>
    </source>
</evidence>
<evidence type="ECO:0000256" key="6">
    <source>
        <dbReference type="ARBA" id="ARBA00023136"/>
    </source>
</evidence>
<organism evidence="9 10">
    <name type="scientific">Austwickia chelonae NBRC 105200</name>
    <dbReference type="NCBI Taxonomy" id="1184607"/>
    <lineage>
        <taxon>Bacteria</taxon>
        <taxon>Bacillati</taxon>
        <taxon>Actinomycetota</taxon>
        <taxon>Actinomycetes</taxon>
        <taxon>Micrococcales</taxon>
        <taxon>Dermatophilaceae</taxon>
        <taxon>Austwickia</taxon>
    </lineage>
</organism>
<dbReference type="GO" id="GO:0005886">
    <property type="term" value="C:plasma membrane"/>
    <property type="evidence" value="ECO:0007669"/>
    <property type="project" value="UniProtKB-SubCell"/>
</dbReference>
<evidence type="ECO:0000256" key="3">
    <source>
        <dbReference type="ARBA" id="ARBA00022475"/>
    </source>
</evidence>
<dbReference type="PANTHER" id="PTHR30193">
    <property type="entry name" value="ABC TRANSPORTER PERMEASE PROTEIN"/>
    <property type="match status" value="1"/>
</dbReference>
<comment type="similarity">
    <text evidence="7">Belongs to the binding-protein-dependent transport system permease family.</text>
</comment>
<feature type="transmembrane region" description="Helical" evidence="7">
    <location>
        <begin position="20"/>
        <end position="40"/>
    </location>
</feature>
<feature type="transmembrane region" description="Helical" evidence="7">
    <location>
        <begin position="85"/>
        <end position="105"/>
    </location>
</feature>
<dbReference type="EMBL" id="BAGZ01000017">
    <property type="protein sequence ID" value="GAB78872.1"/>
    <property type="molecule type" value="Genomic_DNA"/>
</dbReference>
<keyword evidence="4 7" id="KW-0812">Transmembrane</keyword>
<comment type="caution">
    <text evidence="9">The sequence shown here is derived from an EMBL/GenBank/DDBJ whole genome shotgun (WGS) entry which is preliminary data.</text>
</comment>
<dbReference type="RefSeq" id="WP_006503629.1">
    <property type="nucleotide sequence ID" value="NZ_BAGZ01000017.1"/>
</dbReference>
<evidence type="ECO:0000256" key="5">
    <source>
        <dbReference type="ARBA" id="ARBA00022989"/>
    </source>
</evidence>
<reference evidence="9 10" key="1">
    <citation type="submission" date="2012-08" db="EMBL/GenBank/DDBJ databases">
        <title>Whole genome shotgun sequence of Austwickia chelonae NBRC 105200.</title>
        <authorList>
            <person name="Yoshida I."/>
            <person name="Hosoyama A."/>
            <person name="Tsuchikane K."/>
            <person name="Katsumata H."/>
            <person name="Ando Y."/>
            <person name="Ohji S."/>
            <person name="Hamada M."/>
            <person name="Tamura T."/>
            <person name="Yamazoe A."/>
            <person name="Yamazaki S."/>
            <person name="Fujita N."/>
        </authorList>
    </citation>
    <scope>NUCLEOTIDE SEQUENCE [LARGE SCALE GENOMIC DNA]</scope>
    <source>
        <strain evidence="9 10">NBRC 105200</strain>
    </source>
</reference>
<evidence type="ECO:0000313" key="10">
    <source>
        <dbReference type="Proteomes" id="UP000008495"/>
    </source>
</evidence>
<dbReference type="AlphaFoldDB" id="K6WAK4"/>
<dbReference type="Proteomes" id="UP000008495">
    <property type="component" value="Unassembled WGS sequence"/>
</dbReference>
<dbReference type="InterPro" id="IPR000515">
    <property type="entry name" value="MetI-like"/>
</dbReference>
<proteinExistence type="inferred from homology"/>
<keyword evidence="6 7" id="KW-0472">Membrane</keyword>